<feature type="region of interest" description="Disordered" evidence="1">
    <location>
        <begin position="34"/>
        <end position="54"/>
    </location>
</feature>
<dbReference type="EMBL" id="LHPG02000011">
    <property type="protein sequence ID" value="PRW45338.1"/>
    <property type="molecule type" value="Genomic_DNA"/>
</dbReference>
<keyword evidence="3" id="KW-1185">Reference proteome</keyword>
<dbReference type="InterPro" id="IPR036410">
    <property type="entry name" value="HSP_DnaJ_Cys-rich_dom_sf"/>
</dbReference>
<dbReference type="PROSITE" id="PS51318">
    <property type="entry name" value="TAT"/>
    <property type="match status" value="1"/>
</dbReference>
<dbReference type="InterPro" id="IPR006311">
    <property type="entry name" value="TAT_signal"/>
</dbReference>
<evidence type="ECO:0000256" key="1">
    <source>
        <dbReference type="SAM" id="MobiDB-lite"/>
    </source>
</evidence>
<gene>
    <name evidence="2" type="ORF">C2E21_5759</name>
</gene>
<protein>
    <submittedName>
        <fullName evidence="2">Uncharacterized protein</fullName>
    </submittedName>
</protein>
<organism evidence="2 3">
    <name type="scientific">Chlorella sorokiniana</name>
    <name type="common">Freshwater green alga</name>
    <dbReference type="NCBI Taxonomy" id="3076"/>
    <lineage>
        <taxon>Eukaryota</taxon>
        <taxon>Viridiplantae</taxon>
        <taxon>Chlorophyta</taxon>
        <taxon>core chlorophytes</taxon>
        <taxon>Trebouxiophyceae</taxon>
        <taxon>Chlorellales</taxon>
        <taxon>Chlorellaceae</taxon>
        <taxon>Chlorella clade</taxon>
        <taxon>Chlorella</taxon>
    </lineage>
</organism>
<evidence type="ECO:0000313" key="2">
    <source>
        <dbReference type="EMBL" id="PRW45338.1"/>
    </source>
</evidence>
<dbReference type="PANTHER" id="PTHR15852">
    <property type="entry name" value="PLASTID TRANSCRIPTIONALLY ACTIVE PROTEIN"/>
    <property type="match status" value="1"/>
</dbReference>
<proteinExistence type="predicted"/>
<sequence length="200" mass="20763">MQFVCTCSASRCAPLQAQPARRQARCHSVTPLAAAQGEAGEQQQQARPPPPPLVSSRRQLLVFTGAAAAAAATAGGPGASSAHAEIDANTCRECAGTGAVPCDMCGGTGKWRALSRKRAKDTYEFTECPQCYGRGVRVCGVCFGTGLRNVKGLLRRPEATALVQQMQHGELRPGEVQDLLAKAKADLKAADAAAAAKDSA</sequence>
<evidence type="ECO:0000313" key="3">
    <source>
        <dbReference type="Proteomes" id="UP000239899"/>
    </source>
</evidence>
<dbReference type="AlphaFoldDB" id="A0A2P6TLX0"/>
<accession>A0A2P6TLX0</accession>
<dbReference type="OrthoDB" id="513375at2759"/>
<name>A0A2P6TLX0_CHLSO</name>
<comment type="caution">
    <text evidence="2">The sequence shown here is derived from an EMBL/GenBank/DDBJ whole genome shotgun (WGS) entry which is preliminary data.</text>
</comment>
<dbReference type="STRING" id="3076.A0A2P6TLX0"/>
<reference evidence="2 3" key="1">
    <citation type="journal article" date="2018" name="Plant J.">
        <title>Genome sequences of Chlorella sorokiniana UTEX 1602 and Micractinium conductrix SAG 241.80: implications to maltose excretion by a green alga.</title>
        <authorList>
            <person name="Arriola M.B."/>
            <person name="Velmurugan N."/>
            <person name="Zhang Y."/>
            <person name="Plunkett M.H."/>
            <person name="Hondzo H."/>
            <person name="Barney B.M."/>
        </authorList>
    </citation>
    <scope>NUCLEOTIDE SEQUENCE [LARGE SCALE GENOMIC DNA]</scope>
    <source>
        <strain evidence="3">UTEX 1602</strain>
    </source>
</reference>
<dbReference type="PANTHER" id="PTHR15852:SF54">
    <property type="entry name" value="PROTEIN SSUH2 HOMOLOG"/>
    <property type="match status" value="1"/>
</dbReference>
<feature type="compositionally biased region" description="Low complexity" evidence="1">
    <location>
        <begin position="34"/>
        <end position="46"/>
    </location>
</feature>
<dbReference type="Proteomes" id="UP000239899">
    <property type="component" value="Unassembled WGS sequence"/>
</dbReference>
<dbReference type="SUPFAM" id="SSF57938">
    <property type="entry name" value="DnaJ/Hsp40 cysteine-rich domain"/>
    <property type="match status" value="1"/>
</dbReference>